<evidence type="ECO:0000313" key="13">
    <source>
        <dbReference type="EMBL" id="MFC5507521.1"/>
    </source>
</evidence>
<dbReference type="InterPro" id="IPR002912">
    <property type="entry name" value="ACT_dom"/>
</dbReference>
<comment type="caution">
    <text evidence="13">The sequence shown here is derived from an EMBL/GenBank/DDBJ whole genome shotgun (WGS) entry which is preliminary data.</text>
</comment>
<dbReference type="Proteomes" id="UP001596060">
    <property type="component" value="Unassembled WGS sequence"/>
</dbReference>
<reference evidence="14" key="1">
    <citation type="journal article" date="2019" name="Int. J. Syst. Evol. Microbiol.">
        <title>The Global Catalogue of Microorganisms (GCM) 10K type strain sequencing project: providing services to taxonomists for standard genome sequencing and annotation.</title>
        <authorList>
            <consortium name="The Broad Institute Genomics Platform"/>
            <consortium name="The Broad Institute Genome Sequencing Center for Infectious Disease"/>
            <person name="Wu L."/>
            <person name="Ma J."/>
        </authorList>
    </citation>
    <scope>NUCLEOTIDE SEQUENCE [LARGE SCALE GENOMIC DNA]</scope>
    <source>
        <strain evidence="14">CCUG 43117</strain>
    </source>
</reference>
<dbReference type="Pfam" id="PF01842">
    <property type="entry name" value="ACT"/>
    <property type="match status" value="1"/>
</dbReference>
<dbReference type="EC" id="1.1.1.3" evidence="4"/>
<proteinExistence type="inferred from homology"/>
<evidence type="ECO:0000256" key="3">
    <source>
        <dbReference type="ARBA" id="ARBA00006753"/>
    </source>
</evidence>
<comment type="similarity">
    <text evidence="3 11">Belongs to the homoserine dehydrogenase family.</text>
</comment>
<dbReference type="InterPro" id="IPR036291">
    <property type="entry name" value="NAD(P)-bd_dom_sf"/>
</dbReference>
<evidence type="ECO:0000256" key="4">
    <source>
        <dbReference type="ARBA" id="ARBA00013213"/>
    </source>
</evidence>
<dbReference type="InterPro" id="IPR045865">
    <property type="entry name" value="ACT-like_dom_sf"/>
</dbReference>
<evidence type="ECO:0000256" key="1">
    <source>
        <dbReference type="ARBA" id="ARBA00005056"/>
    </source>
</evidence>
<dbReference type="CDD" id="cd04881">
    <property type="entry name" value="ACT_HSDH-Hom"/>
    <property type="match status" value="1"/>
</dbReference>
<evidence type="ECO:0000313" key="14">
    <source>
        <dbReference type="Proteomes" id="UP001596060"/>
    </source>
</evidence>
<dbReference type="GO" id="GO:0004412">
    <property type="term" value="F:homoserine dehydrogenase activity"/>
    <property type="evidence" value="ECO:0007669"/>
    <property type="project" value="UniProtKB-EC"/>
</dbReference>
<feature type="domain" description="ACT" evidence="12">
    <location>
        <begin position="359"/>
        <end position="444"/>
    </location>
</feature>
<name>A0ABW0P5F5_9HYPH</name>
<dbReference type="PIRSF" id="PIRSF000098">
    <property type="entry name" value="Homoser_dehydrog"/>
    <property type="match status" value="1"/>
</dbReference>
<dbReference type="RefSeq" id="WP_066734716.1">
    <property type="nucleotide sequence ID" value="NZ_JBHSLU010000063.1"/>
</dbReference>
<accession>A0ABW0P5F5</accession>
<keyword evidence="10" id="KW-0486">Methionine biosynthesis</keyword>
<evidence type="ECO:0000256" key="11">
    <source>
        <dbReference type="RuleBase" id="RU004171"/>
    </source>
</evidence>
<dbReference type="PROSITE" id="PS51671">
    <property type="entry name" value="ACT"/>
    <property type="match status" value="1"/>
</dbReference>
<keyword evidence="9 13" id="KW-0560">Oxidoreductase</keyword>
<dbReference type="Gene3D" id="3.30.70.260">
    <property type="match status" value="1"/>
</dbReference>
<dbReference type="SUPFAM" id="SSF51735">
    <property type="entry name" value="NAD(P)-binding Rossmann-fold domains"/>
    <property type="match status" value="1"/>
</dbReference>
<dbReference type="Pfam" id="PF03447">
    <property type="entry name" value="NAD_binding_3"/>
    <property type="match status" value="1"/>
</dbReference>
<evidence type="ECO:0000256" key="6">
    <source>
        <dbReference type="ARBA" id="ARBA00022605"/>
    </source>
</evidence>
<keyword evidence="6" id="KW-0028">Amino-acid biosynthesis</keyword>
<evidence type="ECO:0000256" key="5">
    <source>
        <dbReference type="ARBA" id="ARBA00013376"/>
    </source>
</evidence>
<dbReference type="InterPro" id="IPR016204">
    <property type="entry name" value="HDH"/>
</dbReference>
<keyword evidence="8" id="KW-0521">NADP</keyword>
<dbReference type="NCBIfam" id="NF004976">
    <property type="entry name" value="PRK06349.1"/>
    <property type="match status" value="1"/>
</dbReference>
<dbReference type="EMBL" id="JBHSLU010000063">
    <property type="protein sequence ID" value="MFC5507521.1"/>
    <property type="molecule type" value="Genomic_DNA"/>
</dbReference>
<keyword evidence="7" id="KW-0791">Threonine biosynthesis</keyword>
<dbReference type="PANTHER" id="PTHR43331:SF1">
    <property type="entry name" value="HOMOSERINE DEHYDROGENASE"/>
    <property type="match status" value="1"/>
</dbReference>
<comment type="pathway">
    <text evidence="2">Amino-acid biosynthesis; L-methionine biosynthesis via de novo pathway; L-homoserine from L-aspartate: step 3/3.</text>
</comment>
<gene>
    <name evidence="13" type="ORF">ACFPN9_19960</name>
</gene>
<sequence length="448" mass="46483">MTSAPAQPAATPLRIGLAGLGTVGASVLRILHRQENALSERCGRAIRVTAVSARDRTRDRGVDLGGLTWFDDPVALARSPEIDCLVELVGGSDGPAKAAVEAALAAGKPVVTANKALLAHHGVALAALAEEKGVALAFEASSAGGIPIVKTLREALAGNTVTRLYGILNGTCNYILSRMEMEGLTFEACLKDAQRLGYAEADPTFDVEGYDTAHKLAILTSLAFGTKIDAEAIHVEGISSITPLDLKMADELGYRIKLLGVAERTKAGIEQRVHPTMVPKSSAIAQVMGVLNAVTVDADAVRELTLVGPGAGGDPTASAVVADIADIARGTAGLPFGLPVARLETAARTPMQRHEGGYYVRLSVVDRPGAAAGIATRMAQADISLESIVQRRSPAAAAQDPAGRSGTPVPVVLITYATSEAAIRSALEQVSADGHIAEPPQVIRIERE</sequence>
<dbReference type="PANTHER" id="PTHR43331">
    <property type="entry name" value="HOMOSERINE DEHYDROGENASE"/>
    <property type="match status" value="1"/>
</dbReference>
<evidence type="ECO:0000256" key="7">
    <source>
        <dbReference type="ARBA" id="ARBA00022697"/>
    </source>
</evidence>
<evidence type="ECO:0000259" key="12">
    <source>
        <dbReference type="PROSITE" id="PS51671"/>
    </source>
</evidence>
<evidence type="ECO:0000256" key="10">
    <source>
        <dbReference type="ARBA" id="ARBA00023167"/>
    </source>
</evidence>
<keyword evidence="14" id="KW-1185">Reference proteome</keyword>
<evidence type="ECO:0000256" key="2">
    <source>
        <dbReference type="ARBA" id="ARBA00005062"/>
    </source>
</evidence>
<dbReference type="SUPFAM" id="SSF55021">
    <property type="entry name" value="ACT-like"/>
    <property type="match status" value="1"/>
</dbReference>
<dbReference type="Gene3D" id="3.40.50.720">
    <property type="entry name" value="NAD(P)-binding Rossmann-like Domain"/>
    <property type="match status" value="1"/>
</dbReference>
<protein>
    <recommendedName>
        <fullName evidence="5">Homoserine dehydrogenase</fullName>
        <ecNumber evidence="4">1.1.1.3</ecNumber>
    </recommendedName>
</protein>
<dbReference type="InterPro" id="IPR019811">
    <property type="entry name" value="HDH_CS"/>
</dbReference>
<dbReference type="PROSITE" id="PS01042">
    <property type="entry name" value="HOMOSER_DHGENASE"/>
    <property type="match status" value="1"/>
</dbReference>
<comment type="pathway">
    <text evidence="1">Amino-acid biosynthesis; L-threonine biosynthesis; L-threonine from L-aspartate: step 3/5.</text>
</comment>
<evidence type="ECO:0000256" key="8">
    <source>
        <dbReference type="ARBA" id="ARBA00022857"/>
    </source>
</evidence>
<dbReference type="Gene3D" id="3.30.360.10">
    <property type="entry name" value="Dihydrodipicolinate Reductase, domain 2"/>
    <property type="match status" value="1"/>
</dbReference>
<evidence type="ECO:0000256" key="9">
    <source>
        <dbReference type="ARBA" id="ARBA00023002"/>
    </source>
</evidence>
<dbReference type="Pfam" id="PF00742">
    <property type="entry name" value="Homoserine_dh"/>
    <property type="match status" value="1"/>
</dbReference>
<dbReference type="InterPro" id="IPR001342">
    <property type="entry name" value="HDH_cat"/>
</dbReference>
<dbReference type="InterPro" id="IPR005106">
    <property type="entry name" value="Asp/hSer_DH_NAD-bd"/>
</dbReference>
<organism evidence="13 14">
    <name type="scientific">Bosea massiliensis</name>
    <dbReference type="NCBI Taxonomy" id="151419"/>
    <lineage>
        <taxon>Bacteria</taxon>
        <taxon>Pseudomonadati</taxon>
        <taxon>Pseudomonadota</taxon>
        <taxon>Alphaproteobacteria</taxon>
        <taxon>Hyphomicrobiales</taxon>
        <taxon>Boseaceae</taxon>
        <taxon>Bosea</taxon>
    </lineage>
</organism>
<dbReference type="SUPFAM" id="SSF55347">
    <property type="entry name" value="Glyceraldehyde-3-phosphate dehydrogenase-like, C-terminal domain"/>
    <property type="match status" value="1"/>
</dbReference>